<dbReference type="EMBL" id="CM043780">
    <property type="protein sequence ID" value="KAI4836762.1"/>
    <property type="molecule type" value="Genomic_DNA"/>
</dbReference>
<gene>
    <name evidence="1" type="ORF">MKS88_004566</name>
</gene>
<proteinExistence type="predicted"/>
<name>A0ACB9Y5R2_PLABR</name>
<evidence type="ECO:0000313" key="1">
    <source>
        <dbReference type="EMBL" id="KAI4836762.1"/>
    </source>
</evidence>
<sequence>MLKVIIFILLIYVHIDYITTDKTNRRVRNANDVLKNESPTYSPKKKTKVIFYMGGQDHEDEENDNNANRNVNKGKQGMGANKGATGGTGNDEGNAPNGHDEGTNSNKNNGYNTGQLQANSPLHYDNSNNKNESNNGQNKIKYDKMKEEYENLKKKEEEEAERINRERMADMNRDKKGKNKKLRYNREKEDPYDTDYEYIDNVPHSTNSNAKNKTNSGVYDELGNGPYNLIGKESYVGPNGKTYTPYVGPDGKFHGAYIGPDGDIYEPYVDPDGKFNGTYIGPDGKTYEPFVGPDGKTHESFVGPDGNTYKPYIEPDGKFHGSYIGPDGKTYEPYVEPDGKFHGTYIGPDGKTYKPFAGHDGRTHKTFVGPDGNTYESFVGPDGNTYTPHIEPDGKFHGTYIGPDGKTYTPHIEPDGQFHGIYIGPDGKTYKPFVGSDSKTQESFVGPDGNTYIPHIEPDGKFHGTYIGPDGKTYTPHIEPDGQFHGNYIGPDGKTYKPFVGSDGKTHESFVGPDGNTYTPRIEQDGKFHGNYIGPDGKTYTPHVEPDGKFHGTYIGPDGKTYKPFVGSDSKTQESFVGPDGNTYTPHIEPDGKFHGTYIGPDGKTYTPHIEPDGQFHGIYIGPDGKTYKPFVGTDSKTQESFVGPDGNTYIPHIEPDGKFHGTYIGPDGKTYTPHIEPDGQFHGNYIGPDGKTYKPFVGSDGKTHESFVGPDGNTYTPRIEQDGKFHGNYIGPDGKTYTPHVEPDGKFHGTYIGPDGKTYKPFVGSDSKTQESFVGPDGNTYTPHIEPDGKFHGTYIGPDGKTYTPHIEPDGQFHGNYIGPDGKTYKPFVGPDGKTHESFVGPDGNTYKPYIEPDGKFHGSYIGPDGKTYTPHIEQDGKFHGNYIGPDGKTYKPFVEPDEKIYKPYFGPKGKTYESFVGPDGNTYTPHIEADGKFHGNYIGPDGKIYTPQIELDGKFHGNYIGPDGKTYQPFVGPDGQIHESFVGPDGNTYETYIEPDGKFHGSYIGPDGKTFTPQIEPDGKFHGNYIGPDGNAYKLFVGPDGKSYVPYNGSEGKGEHDGPHYGGGPQGNKDDGTTYSLNHGAQGNGKNGGAYPGKKGPLSDYLHDLRPVNEGEGTYGKGYNPLVYTVQQGDGQNVKPHDKRPNEISSDNGKNVYDNTPNKKKVYKKPSQRRRSNPFPQNSDDNSSDTEYELNEGDYNRSKPENKTYISSDHDENGHPNETDNYRDPRLTGMGIGDNGIPGRGNTDNMYGGNPIHILHDNSHAKKRANEIEDNLNKGEYSRDKVGNKNKGSGGNNKNDTDDLDDPSILYYLDNGQDMSIKEKLLNSNGEDYQTEDGLNDNDYANRKPVNYHFSNYMNFDKKEILGSNEIELEKMIGTKFSKEVENYCRQDNSVQKEGDYLNTAFEYARALEELRGEMLVELNRQKYLGLNNFNNILQSINNSLNRKNLNGNRDVYEDKSFINEANAFRNENINPLSAKYNKIMKQYLCHVFVKNPGTNQLERLYFHNLALGELIQPIRTKYSKLASSSIGLNYEIYIVSSSNVYMLGHMLLLSLAYLSFNNFFVKGLKSFYSLQTMIMANSDYSFFMFNEMCNIYYNPRKKFEKDITFIPLESRPGRTTTSMGERKTICDLLELVLNVFSLINIHEIDNVFNKNNVNGYENSLSFSFNAIRIFSQVCPRDDTENALKCNFEKSKLYNSRILKKDIGQKENQKSLKRAFDLLRIFAEIENTSSTNEPNPHYIKLIFNQNEYVDFYKFFFWYETRELVYVPGTSANKKKKRKKNYIFDQFMMRGQQLKKKLLKMDAKYNIKSKALPAFYALVDRYNTISSKSQKARKLFLNDVSSARHYFYLNSILSKSPKSNLESIKKALIELQTLTNSPLKFMARGNNIEYLNQIAKNENLFYVNLFIISAFARKDPVRSYYSDKRKMLSATLSEKFATSTSAFIPHKLRKLVVGMKKGFLKRKLLTKLAMMKLLQHIPSHILENIITTIRFTTHSIASMQIIQNARFVPRSVSANDKLNSQFAKDIFTEGGFVGYADNLMSAWFSKGFEEYKKEKIENQKMETSIQNYLKDYSNEYDNSNEEMTDKEKLIKELNEENEKVQAQKQENKLILNQNDKWDHYINKEYARALRLWLELNDAPHQKNSVVYKVVEDSKYLLENNIEENIIFSRTVKATKQTVFRKFFNKIVSLGNMLLRKPSFKVEHALWFGATIDIKKAFVILEKVSELHKLIRDQDESWLINEAFIEIVDHVIQVSTEKHLREPFSVVRNPGMMAINPNYNYIPHEDRLKELQNSMCADHCSAVWKMISSFALQHLKNPDSLQTYEVKFSSNSLGNKIDDKDFVNNFKMIIGGDAVLHYFDNLLPKSMKKELKAMKYGASLTSAFSLKLTKVIFSEMQLPYLSKMFYMQAPYFGNFIGKWQKEREKSRMKELLGFMTLGTLSAYTILSAMDITQHATDIGVGPATSCYTSTIPPPKQVCIQQVVKATLTNSTEACMKSVFSVGLFASIGPYLFAPMAGLALWNVLKSEFKVLQRIDMALKGVFKSMWKKFLSLSAIRRLKGIFKRRKAMKKKLIENAEHKMMEMKNNPNKVKDHKMAIKKIHNQSKGGYNYISYARIKI</sequence>
<accession>A0ACB9Y5R2</accession>
<dbReference type="Proteomes" id="UP001056978">
    <property type="component" value="Chromosome 12"/>
</dbReference>
<keyword evidence="2" id="KW-1185">Reference proteome</keyword>
<comment type="caution">
    <text evidence="1">The sequence shown here is derived from an EMBL/GenBank/DDBJ whole genome shotgun (WGS) entry which is preliminary data.</text>
</comment>
<organism evidence="1 2">
    <name type="scientific">Plasmodium brasilianum</name>
    <dbReference type="NCBI Taxonomy" id="5824"/>
    <lineage>
        <taxon>Eukaryota</taxon>
        <taxon>Sar</taxon>
        <taxon>Alveolata</taxon>
        <taxon>Apicomplexa</taxon>
        <taxon>Aconoidasida</taxon>
        <taxon>Haemosporida</taxon>
        <taxon>Plasmodiidae</taxon>
        <taxon>Plasmodium</taxon>
        <taxon>Plasmodium (Plasmodium)</taxon>
    </lineage>
</organism>
<evidence type="ECO:0000313" key="2">
    <source>
        <dbReference type="Proteomes" id="UP001056978"/>
    </source>
</evidence>
<protein>
    <submittedName>
        <fullName evidence="1">Rhoptry neck protein 2</fullName>
    </submittedName>
</protein>
<reference evidence="1" key="1">
    <citation type="submission" date="2022-06" db="EMBL/GenBank/DDBJ databases">
        <title>The First Complete Genome of the Simian Malaria Parasite Plasmodium brasilianum.</title>
        <authorList>
            <person name="Bajic M."/>
            <person name="Ravishankar S."/>
        </authorList>
    </citation>
    <scope>NUCLEOTIDE SEQUENCE</scope>
    <source>
        <strain evidence="1">Bolivian I</strain>
    </source>
</reference>